<sequence>MSMQREWVEALFRRLLGAYGNRFTRMWEGVDPEAVKATWADELDGIKLEQIKHALAHLPEGAPPTAMEFRRLCLQAPTYAPKALPSPRATREVVERAVARAMAAPAQADPKAWARRLLERVRSGERLPRAHVVMARRALGLEG</sequence>
<dbReference type="AlphaFoldDB" id="A0AA46DDE3"/>
<dbReference type="RefSeq" id="WP_132765400.1">
    <property type="nucleotide sequence ID" value="NZ_CP110416.1"/>
</dbReference>
<protein>
    <submittedName>
        <fullName evidence="1">Uncharacterized protein</fullName>
    </submittedName>
</protein>
<name>A0AA46DDE3_9BURK</name>
<proteinExistence type="predicted"/>
<evidence type="ECO:0000313" key="2">
    <source>
        <dbReference type="Proteomes" id="UP000294772"/>
    </source>
</evidence>
<reference evidence="1 2" key="1">
    <citation type="submission" date="2019-03" db="EMBL/GenBank/DDBJ databases">
        <title>Genomic Encyclopedia of Type Strains, Phase IV (KMG-IV): sequencing the most valuable type-strain genomes for metagenomic binning, comparative biology and taxonomic classification.</title>
        <authorList>
            <person name="Goeker M."/>
        </authorList>
    </citation>
    <scope>NUCLEOTIDE SEQUENCE [LARGE SCALE GENOMIC DNA]</scope>
    <source>
        <strain evidence="1 2">DSM 15264</strain>
    </source>
</reference>
<dbReference type="Proteomes" id="UP000294772">
    <property type="component" value="Unassembled WGS sequence"/>
</dbReference>
<accession>A0AA46DDE3</accession>
<gene>
    <name evidence="1" type="ORF">EV676_10661</name>
</gene>
<organism evidence="1 2">
    <name type="scientific">Caldimonas thermodepolymerans</name>
    <dbReference type="NCBI Taxonomy" id="215580"/>
    <lineage>
        <taxon>Bacteria</taxon>
        <taxon>Pseudomonadati</taxon>
        <taxon>Pseudomonadota</taxon>
        <taxon>Betaproteobacteria</taxon>
        <taxon>Burkholderiales</taxon>
        <taxon>Sphaerotilaceae</taxon>
        <taxon>Caldimonas</taxon>
    </lineage>
</organism>
<dbReference type="EMBL" id="SLXF01000006">
    <property type="protein sequence ID" value="TCP06578.1"/>
    <property type="molecule type" value="Genomic_DNA"/>
</dbReference>
<evidence type="ECO:0000313" key="1">
    <source>
        <dbReference type="EMBL" id="TCP06578.1"/>
    </source>
</evidence>
<comment type="caution">
    <text evidence="1">The sequence shown here is derived from an EMBL/GenBank/DDBJ whole genome shotgun (WGS) entry which is preliminary data.</text>
</comment>